<proteinExistence type="predicted"/>
<organism evidence="2 3">
    <name type="scientific">Spheniscus mendiculus</name>
    <name type="common">Galapagos penguin</name>
    <dbReference type="NCBI Taxonomy" id="156760"/>
    <lineage>
        <taxon>Eukaryota</taxon>
        <taxon>Metazoa</taxon>
        <taxon>Chordata</taxon>
        <taxon>Craniata</taxon>
        <taxon>Vertebrata</taxon>
        <taxon>Euteleostomi</taxon>
        <taxon>Archelosauria</taxon>
        <taxon>Archosauria</taxon>
        <taxon>Dinosauria</taxon>
        <taxon>Saurischia</taxon>
        <taxon>Theropoda</taxon>
        <taxon>Coelurosauria</taxon>
        <taxon>Aves</taxon>
        <taxon>Neognathae</taxon>
        <taxon>Neoaves</taxon>
        <taxon>Aequornithes</taxon>
        <taxon>Sphenisciformes</taxon>
        <taxon>Spheniscidae</taxon>
        <taxon>Spheniscus</taxon>
    </lineage>
</organism>
<dbReference type="InterPro" id="IPR038800">
    <property type="entry name" value="CCDC17"/>
</dbReference>
<evidence type="ECO:0008006" key="4">
    <source>
        <dbReference type="Google" id="ProtNLM"/>
    </source>
</evidence>
<dbReference type="PANTHER" id="PTHR33820:SF4">
    <property type="entry name" value="COILED-COIL DOMAIN-CONTAINING PROTEIN 17"/>
    <property type="match status" value="1"/>
</dbReference>
<keyword evidence="3" id="KW-1185">Reference proteome</keyword>
<feature type="non-terminal residue" evidence="2">
    <location>
        <position position="162"/>
    </location>
</feature>
<feature type="compositionally biased region" description="Pro residues" evidence="1">
    <location>
        <begin position="146"/>
        <end position="162"/>
    </location>
</feature>
<evidence type="ECO:0000256" key="1">
    <source>
        <dbReference type="SAM" id="MobiDB-lite"/>
    </source>
</evidence>
<accession>A0A8J4IHQ1</accession>
<protein>
    <recommendedName>
        <fullName evidence="4">CCD17 protein</fullName>
    </recommendedName>
</protein>
<dbReference type="Proteomes" id="UP000785099">
    <property type="component" value="Unassembled WGS sequence"/>
</dbReference>
<dbReference type="AlphaFoldDB" id="A0A8J4IHQ1"/>
<reference evidence="2 3" key="1">
    <citation type="journal article" date="2019" name="Gigascience">
        <title>High-coverage genomes to elucidate the evolution of penguins.</title>
        <authorList>
            <person name="Pan H."/>
            <person name="Cole T.L."/>
            <person name="Bi X."/>
            <person name="Fang M."/>
            <person name="Zhou C."/>
            <person name="Yang Z."/>
            <person name="Ksepka D.T."/>
            <person name="Hart T."/>
            <person name="Bouzat J.L."/>
            <person name="Argilla L.S."/>
            <person name="Bertelsen M.F."/>
            <person name="Boersma P.D."/>
            <person name="Bost C.A."/>
            <person name="Cherel Y."/>
            <person name="Dann P."/>
            <person name="Fiddaman S.R."/>
            <person name="Howard P."/>
            <person name="Labuschagne K."/>
            <person name="Mattern T."/>
            <person name="Miller G."/>
            <person name="Parker P."/>
            <person name="Phillips R.A."/>
            <person name="Quillfeldt P."/>
            <person name="Ryan P.G."/>
            <person name="Taylor H."/>
            <person name="Thompson D.R."/>
            <person name="Young M.J."/>
            <person name="Ellegaard M.R."/>
            <person name="Gilbert M.T.P."/>
            <person name="Sinding M.S."/>
            <person name="Pacheco G."/>
            <person name="Shepherd L.D."/>
            <person name="Tennyson A.J.D."/>
            <person name="Grosser S."/>
            <person name="Kay E."/>
            <person name="Nupen L.J."/>
            <person name="Ellenberg U."/>
            <person name="Houston D.M."/>
            <person name="Reeve A.H."/>
            <person name="Johnson K."/>
            <person name="Masello J.F."/>
            <person name="Stracke T."/>
            <person name="McKinlay B."/>
            <person name="Borboroglu P.G."/>
            <person name="Zhang D.X."/>
            <person name="Zhang G."/>
        </authorList>
    </citation>
    <scope>NUCLEOTIDE SEQUENCE [LARGE SCALE GENOMIC DNA]</scope>
    <source>
        <strain evidence="2">GAPE 212</strain>
    </source>
</reference>
<evidence type="ECO:0000313" key="3">
    <source>
        <dbReference type="Proteomes" id="UP000785099"/>
    </source>
</evidence>
<name>A0A8J4IHQ1_SPHME</name>
<sequence>ALRLSYLRAGGHDLAILDQLLQLQVEATVLEKGTTGLRGGRRMGKPQPQPWDHPPAGTLSPQPATEAPPAVPAEPHSTGARGPDAALLAMELENRRLEDELLALKVRRERRADAGSRAAQRHAEELAQIQAEVGMLQCHTERTGPQLPPAILPPAVAPLFPP</sequence>
<feature type="non-terminal residue" evidence="2">
    <location>
        <position position="1"/>
    </location>
</feature>
<dbReference type="PANTHER" id="PTHR33820">
    <property type="entry name" value="COILED-COIL DOMAIN-CONTAINING PROTEIN 17"/>
    <property type="match status" value="1"/>
</dbReference>
<feature type="region of interest" description="Disordered" evidence="1">
    <location>
        <begin position="141"/>
        <end position="162"/>
    </location>
</feature>
<evidence type="ECO:0000313" key="2">
    <source>
        <dbReference type="EMBL" id="KAF1439297.1"/>
    </source>
</evidence>
<dbReference type="EMBL" id="VUKU01010766">
    <property type="protein sequence ID" value="KAF1439297.1"/>
    <property type="molecule type" value="Genomic_DNA"/>
</dbReference>
<comment type="caution">
    <text evidence="2">The sequence shown here is derived from an EMBL/GenBank/DDBJ whole genome shotgun (WGS) entry which is preliminary data.</text>
</comment>
<feature type="region of interest" description="Disordered" evidence="1">
    <location>
        <begin position="35"/>
        <end position="83"/>
    </location>
</feature>
<gene>
    <name evidence="2" type="ORF">FQV24_0011263</name>
</gene>